<comment type="similarity">
    <text evidence="1">Belongs to the MAM33 family.</text>
</comment>
<dbReference type="GeneID" id="103510846"/>
<dbReference type="InterPro" id="IPR036561">
    <property type="entry name" value="MAM33_sf"/>
</dbReference>
<dbReference type="Gene3D" id="3.10.280.10">
    <property type="entry name" value="Mitochondrial glycoprotein"/>
    <property type="match status" value="1"/>
</dbReference>
<keyword evidence="2" id="KW-1185">Reference proteome</keyword>
<dbReference type="FunFam" id="3.10.280.10:FF:000005">
    <property type="entry name" value="Glycoprotein gC1qBP, putative"/>
    <property type="match status" value="1"/>
</dbReference>
<dbReference type="STRING" id="121845.A0A1S3D3Y4"/>
<dbReference type="PANTHER" id="PTHR10826">
    <property type="entry name" value="COMPLEMENT COMPONENT 1"/>
    <property type="match status" value="1"/>
</dbReference>
<gene>
    <name evidence="3" type="primary">LOC103510846</name>
</gene>
<proteinExistence type="inferred from homology"/>
<dbReference type="PaxDb" id="121845-A0A1S3D3Y4"/>
<evidence type="ECO:0000313" key="2">
    <source>
        <dbReference type="Proteomes" id="UP000079169"/>
    </source>
</evidence>
<dbReference type="SUPFAM" id="SSF54529">
    <property type="entry name" value="Mitochondrial glycoprotein MAM33-like"/>
    <property type="match status" value="1"/>
</dbReference>
<name>A0A1S3D3Y4_DIACI</name>
<reference evidence="3" key="1">
    <citation type="submission" date="2025-08" db="UniProtKB">
        <authorList>
            <consortium name="RefSeq"/>
        </authorList>
    </citation>
    <scope>IDENTIFICATION</scope>
</reference>
<dbReference type="AlphaFoldDB" id="A0A1S3D3Y4"/>
<accession>A0A1S3D3Y4</accession>
<dbReference type="RefSeq" id="XP_008473767.1">
    <property type="nucleotide sequence ID" value="XM_008475545.3"/>
</dbReference>
<organism evidence="2 3">
    <name type="scientific">Diaphorina citri</name>
    <name type="common">Asian citrus psyllid</name>
    <dbReference type="NCBI Taxonomy" id="121845"/>
    <lineage>
        <taxon>Eukaryota</taxon>
        <taxon>Metazoa</taxon>
        <taxon>Ecdysozoa</taxon>
        <taxon>Arthropoda</taxon>
        <taxon>Hexapoda</taxon>
        <taxon>Insecta</taxon>
        <taxon>Pterygota</taxon>
        <taxon>Neoptera</taxon>
        <taxon>Paraneoptera</taxon>
        <taxon>Hemiptera</taxon>
        <taxon>Sternorrhyncha</taxon>
        <taxon>Psylloidea</taxon>
        <taxon>Psyllidae</taxon>
        <taxon>Diaphorininae</taxon>
        <taxon>Diaphorina</taxon>
    </lineage>
</organism>
<evidence type="ECO:0000256" key="1">
    <source>
        <dbReference type="ARBA" id="ARBA00005457"/>
    </source>
</evidence>
<dbReference type="OMA" id="YEHTAYV"/>
<protein>
    <submittedName>
        <fullName evidence="3">LOW QUALITY PROTEIN: complement component 1 Q subcomponent-binding protein, mitochondrial</fullName>
    </submittedName>
</protein>
<dbReference type="Pfam" id="PF02330">
    <property type="entry name" value="MAM33"/>
    <property type="match status" value="1"/>
</dbReference>
<evidence type="ECO:0000313" key="3">
    <source>
        <dbReference type="RefSeq" id="XP_008473767.1"/>
    </source>
</evidence>
<dbReference type="InterPro" id="IPR003428">
    <property type="entry name" value="MAM33"/>
</dbReference>
<dbReference type="Proteomes" id="UP000079169">
    <property type="component" value="Unplaced"/>
</dbReference>
<dbReference type="PANTHER" id="PTHR10826:SF1">
    <property type="entry name" value="COMPLEMENT COMPONENT 1 Q SUBCOMPONENT-BINDING PROTEIN, MITOCHONDRIAL"/>
    <property type="match status" value="1"/>
</dbReference>
<dbReference type="KEGG" id="dci:103510846"/>
<dbReference type="GO" id="GO:0005759">
    <property type="term" value="C:mitochondrial matrix"/>
    <property type="evidence" value="ECO:0007669"/>
    <property type="project" value="InterPro"/>
</dbReference>
<sequence>MNKLFKSALGLASLRNISSSALHPARTVSTRSLLQMSVASNKINSNWCQCRFAHGKGKPAVAEKELFEFLSEEIQAEKKIQKSKSIPSEIDGFQVKLDGPEVSLEKTVGSEKIEIHFNVNHSVDADAEPQIDPNMDEPEIEMKSKPSFEVNFIKGNKTLGFTCSFIPPESEPSEDGYNDLFSIDEVDTYEGEWKDNHYCMPSVEEVLDGPLYDLLMNYLEEKGISNEFVDKLSNLSTGYEHASYINLLSEIQKFTSQ</sequence>
<dbReference type="GO" id="GO:0042256">
    <property type="term" value="P:cytosolic ribosome assembly"/>
    <property type="evidence" value="ECO:0007669"/>
    <property type="project" value="TreeGrafter"/>
</dbReference>